<feature type="domain" description="Microcystin LR degradation protein MlrC C-terminal" evidence="2">
    <location>
        <begin position="308"/>
        <end position="485"/>
    </location>
</feature>
<protein>
    <recommendedName>
        <fullName evidence="1">Microcystinase C</fullName>
        <shortName evidence="1">MlrC</shortName>
    </recommendedName>
</protein>
<sequence length="506" mass="52874">MSQPRIAVGGFLHETNTFAPSPATYEDFRRGGGAPPLSEGDALFDAVAASNIGLCGFLEAPEARAWTLIPTLWTAASPSAHVTHEAFECITERLLAGIRAAAPLDGVYLDLHGAMVTQQFDDGEGELLRRVRALVGDAVPIVVSLDLHGNVTSTMVEQADVLIAYRTYPHIDMAATGARCAAALARLLASDKRPAKAFRQLDFLMPIAWQCTAEEPCRSLYAEVAAMESDTLPAVSFLTGFPAADFADCGPSVIVYGIDQASADAAADALTARIVAQESAFVGRVFDPEAGVREAMRLAKGAARPVVIADTQDNPGAGGNSDTMGMLKALIACRATRAALGNVFDPAAAQVAHEAGVGAVVRVALGGHSGVPGDAPLEAAFTVEALSDGHFVAPGPYYGGGRLDMGPSACLRIDGIRIVVVSRKAQMADLAMYRSVGIEPLEQAILVNKSSVHFRADFAPVAETILVCAAPGPMAVDPADLPWTRLRPGLRTSPLGKPFVPVTEPA</sequence>
<dbReference type="PIRSF" id="PIRSF012702">
    <property type="entry name" value="UCP012702"/>
    <property type="match status" value="1"/>
</dbReference>
<reference evidence="4" key="1">
    <citation type="journal article" date="2015" name="Antonie Van Leeuwenhoek">
        <title>Comparative 16S rRNA signatures and multilocus sequence analysis for the genus Salinicola and description of Salinicola acroporae sp. nov., isolated from coral Acropora digitifera.</title>
        <authorList>
            <person name="Lepcha R.T."/>
            <person name="Poddar A."/>
            <person name="Schumann P."/>
            <person name="Das S.K."/>
        </authorList>
    </citation>
    <scope>NUCLEOTIDE SEQUENCE</scope>
    <source>
        <strain evidence="4">S4-41</strain>
    </source>
</reference>
<accession>A0ABT6I5K7</accession>
<evidence type="ECO:0000313" key="4">
    <source>
        <dbReference type="EMBL" id="MDH4572570.1"/>
    </source>
</evidence>
<dbReference type="Proteomes" id="UP001162135">
    <property type="component" value="Unassembled WGS sequence"/>
</dbReference>
<proteinExistence type="inferred from homology"/>
<dbReference type="InterPro" id="IPR015995">
    <property type="entry name" value="MlrC_N"/>
</dbReference>
<dbReference type="InterPro" id="IPR010799">
    <property type="entry name" value="MlrC_C"/>
</dbReference>
<comment type="similarity">
    <text evidence="1">Belongs to the peptidase M81 family.</text>
</comment>
<keyword evidence="1" id="KW-0645">Protease</keyword>
<comment type="function">
    <text evidence="1">Involved in peptidolytic degradation of cyclic heptapeptide hepatotoxin microcystin (MC).</text>
</comment>
<keyword evidence="1" id="KW-0482">Metalloprotease</keyword>
<comment type="cofactor">
    <cofactor evidence="1">
        <name>Zn(2+)</name>
        <dbReference type="ChEBI" id="CHEBI:29105"/>
    </cofactor>
    <text evidence="1">Binds 1 zinc ion per subunit.</text>
</comment>
<organism evidence="4 5">
    <name type="scientific">Salinicola acroporae</name>
    <dbReference type="NCBI Taxonomy" id="1541440"/>
    <lineage>
        <taxon>Bacteria</taxon>
        <taxon>Pseudomonadati</taxon>
        <taxon>Pseudomonadota</taxon>
        <taxon>Gammaproteobacteria</taxon>
        <taxon>Oceanospirillales</taxon>
        <taxon>Halomonadaceae</taxon>
        <taxon>Salinicola</taxon>
    </lineage>
</organism>
<dbReference type="EMBL" id="PGFS01000001">
    <property type="protein sequence ID" value="MDH4572570.1"/>
    <property type="molecule type" value="Genomic_DNA"/>
</dbReference>
<keyword evidence="5" id="KW-1185">Reference proteome</keyword>
<dbReference type="InterPro" id="IPR009197">
    <property type="entry name" value="MlrC"/>
</dbReference>
<name>A0ABT6I5K7_9GAMM</name>
<dbReference type="Pfam" id="PF07171">
    <property type="entry name" value="MlrC_C"/>
    <property type="match status" value="1"/>
</dbReference>
<reference evidence="4" key="2">
    <citation type="submission" date="2017-11" db="EMBL/GenBank/DDBJ databases">
        <authorList>
            <person name="Das S.K."/>
        </authorList>
    </citation>
    <scope>NUCLEOTIDE SEQUENCE</scope>
    <source>
        <strain evidence="4">S4-41</strain>
    </source>
</reference>
<dbReference type="Pfam" id="PF07364">
    <property type="entry name" value="DUF1485"/>
    <property type="match status" value="1"/>
</dbReference>
<evidence type="ECO:0000256" key="1">
    <source>
        <dbReference type="PIRNR" id="PIRNR012702"/>
    </source>
</evidence>
<evidence type="ECO:0000259" key="3">
    <source>
        <dbReference type="Pfam" id="PF07364"/>
    </source>
</evidence>
<keyword evidence="1" id="KW-0479">Metal-binding</keyword>
<evidence type="ECO:0000313" key="5">
    <source>
        <dbReference type="Proteomes" id="UP001162135"/>
    </source>
</evidence>
<comment type="caution">
    <text evidence="4">The sequence shown here is derived from an EMBL/GenBank/DDBJ whole genome shotgun (WGS) entry which is preliminary data.</text>
</comment>
<evidence type="ECO:0000259" key="2">
    <source>
        <dbReference type="Pfam" id="PF07171"/>
    </source>
</evidence>
<dbReference type="RefSeq" id="WP_110717120.1">
    <property type="nucleotide sequence ID" value="NZ_PGFS01000001.1"/>
</dbReference>
<feature type="domain" description="Microcystin LR degradation protein MlrC N-terminal" evidence="3">
    <location>
        <begin position="5"/>
        <end position="296"/>
    </location>
</feature>
<gene>
    <name evidence="4" type="ORF">CUR86_08940</name>
</gene>
<keyword evidence="1" id="KW-0378">Hydrolase</keyword>